<protein>
    <recommendedName>
        <fullName evidence="2">DUF6533 domain-containing protein</fullName>
    </recommendedName>
</protein>
<name>A0A9P6BWL1_9AGAR</name>
<gene>
    <name evidence="3" type="ORF">P691DRAFT_817017</name>
</gene>
<comment type="caution">
    <text evidence="3">The sequence shown here is derived from an EMBL/GenBank/DDBJ whole genome shotgun (WGS) entry which is preliminary data.</text>
</comment>
<feature type="transmembrane region" description="Helical" evidence="1">
    <location>
        <begin position="113"/>
        <end position="135"/>
    </location>
</feature>
<dbReference type="OrthoDB" id="3350812at2759"/>
<accession>A0A9P6BWL1</accession>
<dbReference type="AlphaFoldDB" id="A0A9P6BWL1"/>
<keyword evidence="1" id="KW-1133">Transmembrane helix</keyword>
<evidence type="ECO:0000259" key="2">
    <source>
        <dbReference type="Pfam" id="PF20151"/>
    </source>
</evidence>
<reference evidence="3" key="1">
    <citation type="submission" date="2020-11" db="EMBL/GenBank/DDBJ databases">
        <authorList>
            <consortium name="DOE Joint Genome Institute"/>
            <person name="Ahrendt S."/>
            <person name="Riley R."/>
            <person name="Andreopoulos W."/>
            <person name="Labutti K."/>
            <person name="Pangilinan J."/>
            <person name="Ruiz-Duenas F.J."/>
            <person name="Barrasa J.M."/>
            <person name="Sanchez-Garcia M."/>
            <person name="Camarero S."/>
            <person name="Miyauchi S."/>
            <person name="Serrano A."/>
            <person name="Linde D."/>
            <person name="Babiker R."/>
            <person name="Drula E."/>
            <person name="Ayuso-Fernandez I."/>
            <person name="Pacheco R."/>
            <person name="Padilla G."/>
            <person name="Ferreira P."/>
            <person name="Barriuso J."/>
            <person name="Kellner H."/>
            <person name="Castanera R."/>
            <person name="Alfaro M."/>
            <person name="Ramirez L."/>
            <person name="Pisabarro A.G."/>
            <person name="Kuo A."/>
            <person name="Tritt A."/>
            <person name="Lipzen A."/>
            <person name="He G."/>
            <person name="Yan M."/>
            <person name="Ng V."/>
            <person name="Cullen D."/>
            <person name="Martin F."/>
            <person name="Rosso M.-N."/>
            <person name="Henrissat B."/>
            <person name="Hibbett D."/>
            <person name="Martinez A.T."/>
            <person name="Grigoriev I.V."/>
        </authorList>
    </citation>
    <scope>NUCLEOTIDE SEQUENCE</scope>
    <source>
        <strain evidence="3">MF-IS2</strain>
    </source>
</reference>
<keyword evidence="4" id="KW-1185">Reference proteome</keyword>
<organism evidence="3 4">
    <name type="scientific">Macrolepiota fuliginosa MF-IS2</name>
    <dbReference type="NCBI Taxonomy" id="1400762"/>
    <lineage>
        <taxon>Eukaryota</taxon>
        <taxon>Fungi</taxon>
        <taxon>Dikarya</taxon>
        <taxon>Basidiomycota</taxon>
        <taxon>Agaricomycotina</taxon>
        <taxon>Agaricomycetes</taxon>
        <taxon>Agaricomycetidae</taxon>
        <taxon>Agaricales</taxon>
        <taxon>Agaricineae</taxon>
        <taxon>Agaricaceae</taxon>
        <taxon>Macrolepiota</taxon>
    </lineage>
</organism>
<dbReference type="Pfam" id="PF20151">
    <property type="entry name" value="DUF6533"/>
    <property type="match status" value="1"/>
</dbReference>
<evidence type="ECO:0000256" key="1">
    <source>
        <dbReference type="SAM" id="Phobius"/>
    </source>
</evidence>
<feature type="transmembrane region" description="Helical" evidence="1">
    <location>
        <begin position="141"/>
        <end position="164"/>
    </location>
</feature>
<sequence length="208" mass="23586">MEASHMAVLLQELTVGIQVYTYLRVSSIPLSPGAIFDHKDRAIPECYNLQVLDWLLTLRMEVSLIWQAPWTVMKGLYLVNRYMPFIDVTVAVFFLFSDALSEEMCGRLYLSIYSMYCFGIALASLIFTLRTWVAWGKHPYIGVSLTIFYISTWIVILVPLILYLKALTFEASKVPRLLGCIKHGPSMLFSISFSAAVVLNADRVRSPA</sequence>
<dbReference type="EMBL" id="MU152224">
    <property type="protein sequence ID" value="KAF9440844.1"/>
    <property type="molecule type" value="Genomic_DNA"/>
</dbReference>
<feature type="transmembrane region" description="Helical" evidence="1">
    <location>
        <begin position="82"/>
        <end position="101"/>
    </location>
</feature>
<dbReference type="InterPro" id="IPR045340">
    <property type="entry name" value="DUF6533"/>
</dbReference>
<keyword evidence="1" id="KW-0472">Membrane</keyword>
<dbReference type="Proteomes" id="UP000807342">
    <property type="component" value="Unassembled WGS sequence"/>
</dbReference>
<proteinExistence type="predicted"/>
<evidence type="ECO:0000313" key="4">
    <source>
        <dbReference type="Proteomes" id="UP000807342"/>
    </source>
</evidence>
<keyword evidence="1" id="KW-0812">Transmembrane</keyword>
<feature type="domain" description="DUF6533" evidence="2">
    <location>
        <begin position="51"/>
        <end position="86"/>
    </location>
</feature>
<evidence type="ECO:0000313" key="3">
    <source>
        <dbReference type="EMBL" id="KAF9440844.1"/>
    </source>
</evidence>